<keyword evidence="2" id="KW-1185">Reference proteome</keyword>
<evidence type="ECO:0000313" key="2">
    <source>
        <dbReference type="Proteomes" id="UP000004682"/>
    </source>
</evidence>
<name>A0ABN0FWR0_9BURK</name>
<dbReference type="Proteomes" id="UP000004682">
    <property type="component" value="Unassembled WGS sequence"/>
</dbReference>
<gene>
    <name evidence="1" type="ORF">A33K_18951</name>
</gene>
<protein>
    <submittedName>
        <fullName evidence="1">Uncharacterized protein</fullName>
    </submittedName>
</protein>
<sequence>MQLSERPDVAAFCGNAQRHSSGCAVGDCNSRMTTPGPPLTVVVIFISIRANEKETPLRDTEFGLGFHDLKVVP</sequence>
<evidence type="ECO:0000313" key="1">
    <source>
        <dbReference type="EMBL" id="EIP84384.1"/>
    </source>
</evidence>
<organism evidence="1 2">
    <name type="scientific">Burkholderia humptydooensis MSMB43</name>
    <dbReference type="NCBI Taxonomy" id="441157"/>
    <lineage>
        <taxon>Bacteria</taxon>
        <taxon>Pseudomonadati</taxon>
        <taxon>Pseudomonadota</taxon>
        <taxon>Betaproteobacteria</taxon>
        <taxon>Burkholderiales</taxon>
        <taxon>Burkholderiaceae</taxon>
        <taxon>Burkholderia</taxon>
        <taxon>pseudomallei group</taxon>
    </lineage>
</organism>
<reference evidence="2" key="1">
    <citation type="journal article" date="2012" name="J. Bacteriol.">
        <title>Revised Genome Sequence of Burkholderia thailandensis MSMB43 with Improved Annotation.</title>
        <authorList>
            <person name="Zhuo Y."/>
            <person name="Liu L."/>
            <person name="Wang Q."/>
            <person name="Liu X."/>
            <person name="Ren B."/>
            <person name="Liu M."/>
            <person name="Ni P."/>
            <person name="Cheng Y.Q."/>
            <person name="Zhang L."/>
        </authorList>
    </citation>
    <scope>NUCLEOTIDE SEQUENCE [LARGE SCALE GENOMIC DNA]</scope>
    <source>
        <strain evidence="2">MSMB43</strain>
    </source>
</reference>
<proteinExistence type="predicted"/>
<accession>A0ABN0FWR0</accession>
<dbReference type="EMBL" id="JH692077">
    <property type="protein sequence ID" value="EIP84384.1"/>
    <property type="molecule type" value="Genomic_DNA"/>
</dbReference>